<feature type="domain" description="F-box" evidence="2">
    <location>
        <begin position="41"/>
        <end position="87"/>
    </location>
</feature>
<dbReference type="EMBL" id="LFZN01000009">
    <property type="protein sequence ID" value="KXT05961.1"/>
    <property type="molecule type" value="Genomic_DNA"/>
</dbReference>
<dbReference type="STRING" id="321146.A0A139HU15"/>
<dbReference type="Pfam" id="PF25499">
    <property type="entry name" value="Beta-prop_pof12"/>
    <property type="match status" value="1"/>
</dbReference>
<proteinExistence type="predicted"/>
<reference evidence="3 4" key="1">
    <citation type="submission" date="2015-07" db="EMBL/GenBank/DDBJ databases">
        <title>Comparative genomics of the Sigatoka disease complex on banana suggests a link between parallel evolutionary changes in Pseudocercospora fijiensis and Pseudocercospora eumusae and increased virulence on the banana host.</title>
        <authorList>
            <person name="Chang T.-C."/>
            <person name="Salvucci A."/>
            <person name="Crous P.W."/>
            <person name="Stergiopoulos I."/>
        </authorList>
    </citation>
    <scope>NUCLEOTIDE SEQUENCE [LARGE SCALE GENOMIC DNA]</scope>
    <source>
        <strain evidence="3 4">CBS 114824</strain>
    </source>
</reference>
<dbReference type="PROSITE" id="PS50181">
    <property type="entry name" value="FBOX"/>
    <property type="match status" value="1"/>
</dbReference>
<feature type="non-terminal residue" evidence="3">
    <location>
        <position position="1"/>
    </location>
</feature>
<dbReference type="InterPro" id="IPR036047">
    <property type="entry name" value="F-box-like_dom_sf"/>
</dbReference>
<dbReference type="InterPro" id="IPR036322">
    <property type="entry name" value="WD40_repeat_dom_sf"/>
</dbReference>
<accession>A0A139HU15</accession>
<dbReference type="AlphaFoldDB" id="A0A139HU15"/>
<organism evidence="3 4">
    <name type="scientific">Pseudocercospora eumusae</name>
    <dbReference type="NCBI Taxonomy" id="321146"/>
    <lineage>
        <taxon>Eukaryota</taxon>
        <taxon>Fungi</taxon>
        <taxon>Dikarya</taxon>
        <taxon>Ascomycota</taxon>
        <taxon>Pezizomycotina</taxon>
        <taxon>Dothideomycetes</taxon>
        <taxon>Dothideomycetidae</taxon>
        <taxon>Mycosphaerellales</taxon>
        <taxon>Mycosphaerellaceae</taxon>
        <taxon>Pseudocercospora</taxon>
    </lineage>
</organism>
<evidence type="ECO:0000313" key="3">
    <source>
        <dbReference type="EMBL" id="KXT05961.1"/>
    </source>
</evidence>
<gene>
    <name evidence="3" type="ORF">AC578_323</name>
</gene>
<name>A0A139HU15_9PEZI</name>
<sequence length="571" mass="63528">HTPLLQSLVRSHSGMAKRARDDDGDISDDVLPTKRTKMTSSDRLSYLSDELLLKVLSFLPTTQLTVCERLSHKYRKLARDGQLWKSHYYDRFVRPRASRLPGLKDLDTPNSSLHFASKASRWLDEDHLVRGGSRTNWKKQYKLRQNWVQGSAAVNEIPVAERESVPPVLVEMSDGIIYMADREDGLRAWTAKGARGMIAQKKFKRSSTSSPPTSLAVDSSNANNPLSRVIVGFEDGSFSVYILDHQEQKFNHKYSHEPSSNGVLTATELRWPYAVTMTAMQLLSVYQFQESDPKTEVKDPPRLLHSMKSHTVLPPLSVSLRMTSSAIYVSIAYSMPTYLSGWTVGIQEVKIDLGGTLLNSRLASAIDQHYRPLAFANRPMMYHLPVTNTGLHGGTTALELKHIHSKPTSLSYNHPYLLTSHRDNTLTLYLVTSTADSLTISPGARLWGHTSAVSGAHVGGRGKAVSISRQGDELRVWELEGGFTTSSARKRLHGDLSVKVRPSNTAPAITQLTQQESLHKSGLDVVTHGSHSLDEPELTISRGWIGFDDENVVVLKEHGQGKQALVVYDFT</sequence>
<comment type="caution">
    <text evidence="3">The sequence shown here is derived from an EMBL/GenBank/DDBJ whole genome shotgun (WGS) entry which is preliminary data.</text>
</comment>
<evidence type="ECO:0000313" key="4">
    <source>
        <dbReference type="Proteomes" id="UP000070133"/>
    </source>
</evidence>
<dbReference type="InterPro" id="IPR001810">
    <property type="entry name" value="F-box_dom"/>
</dbReference>
<dbReference type="OrthoDB" id="3219396at2759"/>
<evidence type="ECO:0000256" key="1">
    <source>
        <dbReference type="SAM" id="MobiDB-lite"/>
    </source>
</evidence>
<keyword evidence="4" id="KW-1185">Reference proteome</keyword>
<dbReference type="Gene3D" id="1.20.1280.50">
    <property type="match status" value="1"/>
</dbReference>
<evidence type="ECO:0000259" key="2">
    <source>
        <dbReference type="PROSITE" id="PS50181"/>
    </source>
</evidence>
<dbReference type="SUPFAM" id="SSF81383">
    <property type="entry name" value="F-box domain"/>
    <property type="match status" value="1"/>
</dbReference>
<dbReference type="Proteomes" id="UP000070133">
    <property type="component" value="Unassembled WGS sequence"/>
</dbReference>
<dbReference type="Pfam" id="PF12937">
    <property type="entry name" value="F-box-like"/>
    <property type="match status" value="1"/>
</dbReference>
<dbReference type="SUPFAM" id="SSF50978">
    <property type="entry name" value="WD40 repeat-like"/>
    <property type="match status" value="1"/>
</dbReference>
<protein>
    <recommendedName>
        <fullName evidence="2">F-box domain-containing protein</fullName>
    </recommendedName>
</protein>
<feature type="region of interest" description="Disordered" evidence="1">
    <location>
        <begin position="13"/>
        <end position="32"/>
    </location>
</feature>